<evidence type="ECO:0000313" key="1">
    <source>
        <dbReference type="EMBL" id="WVZ10823.1"/>
    </source>
</evidence>
<name>A0AAQ3NM73_VIGMU</name>
<proteinExistence type="predicted"/>
<evidence type="ECO:0000313" key="2">
    <source>
        <dbReference type="Proteomes" id="UP001374535"/>
    </source>
</evidence>
<dbReference type="EMBL" id="CP144696">
    <property type="protein sequence ID" value="WVZ10823.1"/>
    <property type="molecule type" value="Genomic_DNA"/>
</dbReference>
<gene>
    <name evidence="1" type="ORF">V8G54_015353</name>
</gene>
<reference evidence="1 2" key="1">
    <citation type="journal article" date="2023" name="Life. Sci Alliance">
        <title>Evolutionary insights into 3D genome organization and epigenetic landscape of Vigna mungo.</title>
        <authorList>
            <person name="Junaid A."/>
            <person name="Singh B."/>
            <person name="Bhatia S."/>
        </authorList>
    </citation>
    <scope>NUCLEOTIDE SEQUENCE [LARGE SCALE GENOMIC DNA]</scope>
    <source>
        <strain evidence="1">Urdbean</strain>
    </source>
</reference>
<keyword evidence="2" id="KW-1185">Reference proteome</keyword>
<protein>
    <submittedName>
        <fullName evidence="1">Uncharacterized protein</fullName>
    </submittedName>
</protein>
<dbReference type="Proteomes" id="UP001374535">
    <property type="component" value="Chromosome 5"/>
</dbReference>
<accession>A0AAQ3NM73</accession>
<organism evidence="1 2">
    <name type="scientific">Vigna mungo</name>
    <name type="common">Black gram</name>
    <name type="synonym">Phaseolus mungo</name>
    <dbReference type="NCBI Taxonomy" id="3915"/>
    <lineage>
        <taxon>Eukaryota</taxon>
        <taxon>Viridiplantae</taxon>
        <taxon>Streptophyta</taxon>
        <taxon>Embryophyta</taxon>
        <taxon>Tracheophyta</taxon>
        <taxon>Spermatophyta</taxon>
        <taxon>Magnoliopsida</taxon>
        <taxon>eudicotyledons</taxon>
        <taxon>Gunneridae</taxon>
        <taxon>Pentapetalae</taxon>
        <taxon>rosids</taxon>
        <taxon>fabids</taxon>
        <taxon>Fabales</taxon>
        <taxon>Fabaceae</taxon>
        <taxon>Papilionoideae</taxon>
        <taxon>50 kb inversion clade</taxon>
        <taxon>NPAAA clade</taxon>
        <taxon>indigoferoid/millettioid clade</taxon>
        <taxon>Phaseoleae</taxon>
        <taxon>Vigna</taxon>
    </lineage>
</organism>
<sequence>MVAASASEREASLTLTKISGLTALFSLCRSPSPTSNCTANFATQLAKGRLSKTPQTLSFPISIKSPPFSDLCNSTSFSTNPSFTIASTASLRPKYPISNTHSNASTCSCKSREFNSAITLGISPFDSISSTRGDLIDLISEHNTSTECTEPIDTKARTVGPIIT</sequence>
<dbReference type="AlphaFoldDB" id="A0AAQ3NM73"/>